<dbReference type="InterPro" id="IPR041233">
    <property type="entry name" value="Melibiase_C"/>
</dbReference>
<keyword evidence="5" id="KW-0964">Secreted</keyword>
<evidence type="ECO:0000256" key="11">
    <source>
        <dbReference type="ARBA" id="ARBA00023295"/>
    </source>
</evidence>
<evidence type="ECO:0000256" key="12">
    <source>
        <dbReference type="ARBA" id="ARBA00023326"/>
    </source>
</evidence>
<dbReference type="AlphaFoldDB" id="A0A1Y1IHM9"/>
<dbReference type="STRING" id="105231.A0A1Y1IHM9"/>
<dbReference type="InterPro" id="IPR013780">
    <property type="entry name" value="Glyco_hydro_b"/>
</dbReference>
<dbReference type="EMBL" id="DF237560">
    <property type="protein sequence ID" value="GAQ90193.1"/>
    <property type="molecule type" value="Genomic_DNA"/>
</dbReference>
<dbReference type="InterPro" id="IPR000111">
    <property type="entry name" value="Glyco_hydro_27/36_CS"/>
</dbReference>
<dbReference type="Proteomes" id="UP000054558">
    <property type="component" value="Unassembled WGS sequence"/>
</dbReference>
<organism evidence="15 16">
    <name type="scientific">Klebsormidium nitens</name>
    <name type="common">Green alga</name>
    <name type="synonym">Ulothrix nitens</name>
    <dbReference type="NCBI Taxonomy" id="105231"/>
    <lineage>
        <taxon>Eukaryota</taxon>
        <taxon>Viridiplantae</taxon>
        <taxon>Streptophyta</taxon>
        <taxon>Klebsormidiophyceae</taxon>
        <taxon>Klebsormidiales</taxon>
        <taxon>Klebsormidiaceae</taxon>
        <taxon>Klebsormidium</taxon>
    </lineage>
</organism>
<evidence type="ECO:0000256" key="9">
    <source>
        <dbReference type="ARBA" id="ARBA00023180"/>
    </source>
</evidence>
<comment type="similarity">
    <text evidence="3 13">Belongs to the glycosyl hydrolase 27 family.</text>
</comment>
<evidence type="ECO:0000259" key="14">
    <source>
        <dbReference type="PROSITE" id="PS50022"/>
    </source>
</evidence>
<dbReference type="Pfam" id="PF17801">
    <property type="entry name" value="Melibiase_C"/>
    <property type="match status" value="1"/>
</dbReference>
<dbReference type="FunFam" id="2.60.40.1180:FF:000008">
    <property type="entry name" value="Alpha-galactosidase"/>
    <property type="match status" value="1"/>
</dbReference>
<dbReference type="GO" id="GO:0004557">
    <property type="term" value="F:alpha-galactosidase activity"/>
    <property type="evidence" value="ECO:0007669"/>
    <property type="project" value="UniProtKB-EC"/>
</dbReference>
<dbReference type="PROSITE" id="PS00512">
    <property type="entry name" value="ALPHA_GALACTOSIDASE"/>
    <property type="match status" value="1"/>
</dbReference>
<dbReference type="Pfam" id="PF00754">
    <property type="entry name" value="F5_F8_type_C"/>
    <property type="match status" value="1"/>
</dbReference>
<evidence type="ECO:0000256" key="7">
    <source>
        <dbReference type="ARBA" id="ARBA00022801"/>
    </source>
</evidence>
<keyword evidence="11 13" id="KW-0326">Glycosidase</keyword>
<dbReference type="OrthoDB" id="5795902at2759"/>
<dbReference type="SUPFAM" id="SSF49785">
    <property type="entry name" value="Galactose-binding domain-like"/>
    <property type="match status" value="1"/>
</dbReference>
<keyword evidence="10" id="KW-0119">Carbohydrate metabolism</keyword>
<keyword evidence="8 13" id="KW-1015">Disulfide bond</keyword>
<evidence type="ECO:0000256" key="5">
    <source>
        <dbReference type="ARBA" id="ARBA00022525"/>
    </source>
</evidence>
<keyword evidence="12" id="KW-0624">Polysaccharide degradation</keyword>
<evidence type="ECO:0000256" key="8">
    <source>
        <dbReference type="ARBA" id="ARBA00023157"/>
    </source>
</evidence>
<dbReference type="PROSITE" id="PS50022">
    <property type="entry name" value="FA58C_3"/>
    <property type="match status" value="1"/>
</dbReference>
<dbReference type="CDD" id="cd14792">
    <property type="entry name" value="GH27"/>
    <property type="match status" value="1"/>
</dbReference>
<evidence type="ECO:0000313" key="15">
    <source>
        <dbReference type="EMBL" id="GAQ90193.1"/>
    </source>
</evidence>
<dbReference type="InterPro" id="IPR013785">
    <property type="entry name" value="Aldolase_TIM"/>
</dbReference>
<evidence type="ECO:0000256" key="6">
    <source>
        <dbReference type="ARBA" id="ARBA00022729"/>
    </source>
</evidence>
<keyword evidence="9" id="KW-0325">Glycoprotein</keyword>
<protein>
    <recommendedName>
        <fullName evidence="4 13">Alpha-galactosidase</fullName>
        <ecNumber evidence="4 13">3.2.1.22</ecNumber>
    </recommendedName>
    <alternativeName>
        <fullName evidence="13">Melibiase</fullName>
    </alternativeName>
</protein>
<comment type="subcellular location">
    <subcellularLocation>
        <location evidence="2">Secreted</location>
    </subcellularLocation>
</comment>
<proteinExistence type="inferred from homology"/>
<dbReference type="InterPro" id="IPR000421">
    <property type="entry name" value="FA58C"/>
</dbReference>
<reference evidence="15 16" key="1">
    <citation type="journal article" date="2014" name="Nat. Commun.">
        <title>Klebsormidium flaccidum genome reveals primary factors for plant terrestrial adaptation.</title>
        <authorList>
            <person name="Hori K."/>
            <person name="Maruyama F."/>
            <person name="Fujisawa T."/>
            <person name="Togashi T."/>
            <person name="Yamamoto N."/>
            <person name="Seo M."/>
            <person name="Sato S."/>
            <person name="Yamada T."/>
            <person name="Mori H."/>
            <person name="Tajima N."/>
            <person name="Moriyama T."/>
            <person name="Ikeuchi M."/>
            <person name="Watanabe M."/>
            <person name="Wada H."/>
            <person name="Kobayashi K."/>
            <person name="Saito M."/>
            <person name="Masuda T."/>
            <person name="Sasaki-Sekimoto Y."/>
            <person name="Mashiguchi K."/>
            <person name="Awai K."/>
            <person name="Shimojima M."/>
            <person name="Masuda S."/>
            <person name="Iwai M."/>
            <person name="Nobusawa T."/>
            <person name="Narise T."/>
            <person name="Kondo S."/>
            <person name="Saito H."/>
            <person name="Sato R."/>
            <person name="Murakawa M."/>
            <person name="Ihara Y."/>
            <person name="Oshima-Yamada Y."/>
            <person name="Ohtaka K."/>
            <person name="Satoh M."/>
            <person name="Sonobe K."/>
            <person name="Ishii M."/>
            <person name="Ohtani R."/>
            <person name="Kanamori-Sato M."/>
            <person name="Honoki R."/>
            <person name="Miyazaki D."/>
            <person name="Mochizuki H."/>
            <person name="Umetsu J."/>
            <person name="Higashi K."/>
            <person name="Shibata D."/>
            <person name="Kamiya Y."/>
            <person name="Sato N."/>
            <person name="Nakamura Y."/>
            <person name="Tabata S."/>
            <person name="Ida S."/>
            <person name="Kurokawa K."/>
            <person name="Ohta H."/>
        </authorList>
    </citation>
    <scope>NUCLEOTIDE SEQUENCE [LARGE SCALE GENOMIC DNA]</scope>
    <source>
        <strain evidence="15 16">NIES-2285</strain>
    </source>
</reference>
<dbReference type="GO" id="GO:0000272">
    <property type="term" value="P:polysaccharide catabolic process"/>
    <property type="evidence" value="ECO:0007669"/>
    <property type="project" value="UniProtKB-KW"/>
</dbReference>
<dbReference type="PANTHER" id="PTHR11452:SF75">
    <property type="entry name" value="ALPHA-GALACTOSIDASE MEL1"/>
    <property type="match status" value="1"/>
</dbReference>
<evidence type="ECO:0000313" key="16">
    <source>
        <dbReference type="Proteomes" id="UP000054558"/>
    </source>
</evidence>
<dbReference type="Gene3D" id="2.60.120.260">
    <property type="entry name" value="Galactose-binding domain-like"/>
    <property type="match status" value="1"/>
</dbReference>
<feature type="domain" description="F5/8 type C" evidence="14">
    <location>
        <begin position="344"/>
        <end position="494"/>
    </location>
</feature>
<dbReference type="SUPFAM" id="SSF51011">
    <property type="entry name" value="Glycosyl hydrolase domain"/>
    <property type="match status" value="1"/>
</dbReference>
<evidence type="ECO:0000256" key="13">
    <source>
        <dbReference type="RuleBase" id="RU361168"/>
    </source>
</evidence>
<comment type="catalytic activity">
    <reaction evidence="1 13">
        <text>Hydrolysis of terminal, non-reducing alpha-D-galactose residues in alpha-D-galactosides, including galactose oligosaccharides, galactomannans and galactolipids.</text>
        <dbReference type="EC" id="3.2.1.22"/>
    </reaction>
</comment>
<accession>A0A1Y1IHM9</accession>
<keyword evidence="7 13" id="KW-0378">Hydrolase</keyword>
<evidence type="ECO:0000256" key="4">
    <source>
        <dbReference type="ARBA" id="ARBA00012755"/>
    </source>
</evidence>
<evidence type="ECO:0000256" key="10">
    <source>
        <dbReference type="ARBA" id="ARBA00023277"/>
    </source>
</evidence>
<keyword evidence="6" id="KW-0732">Signal</keyword>
<dbReference type="Pfam" id="PF16499">
    <property type="entry name" value="Melibiase_2"/>
    <property type="match status" value="1"/>
</dbReference>
<dbReference type="GO" id="GO:0005576">
    <property type="term" value="C:extracellular region"/>
    <property type="evidence" value="ECO:0007669"/>
    <property type="project" value="UniProtKB-SubCell"/>
</dbReference>
<evidence type="ECO:0000256" key="3">
    <source>
        <dbReference type="ARBA" id="ARBA00009743"/>
    </source>
</evidence>
<sequence length="502" mass="55653">MGWNPWNFAQCTDWNETLFYRTALYLNTSGMASLGYRYVNIDDCWMADSRDAMDNLAWNASRFPSGIPALANYVHSLGLKLGLYLCAGNKTCALKPGSLRYEAQDIALVSSWGVDLVKVDNCYNEGLLPETRYVRFTDAIGNVTRPILFMLCNWGEYIPALFAPMFANSWRTTYDLRDDYTYMLKMADWNDVSHIYAGPRSGWNDPDMLQVGNGNMTLDEYTTHMSLWALMKAPLLIGTNVLNMTNATAALLTNPEVIRINQDPLGIQGFKRTSEDGKEVWAGLLSGGAIAVALVNRLPTPALVTVQWYNVNLTSETGCRIRDVWARTYVTGVFSSNFTANVTAHGTKLLILQPALQIAYNKTANASAFTADLVPRNGNDADVQTFWESTNGPFQIGNPYWQVDLGSAFNLSSLELVSRQDGDQPFTRANYEIRCSNVSDASNFTVIAAQGPEPKEAYSTFSAALPSAAVCRYVRVAKLDGTLFNFAELRLYKSVNVFNGGV</sequence>
<dbReference type="PRINTS" id="PR00740">
    <property type="entry name" value="GLHYDRLASE27"/>
</dbReference>
<dbReference type="FunFam" id="3.20.20.70:FF:000197">
    <property type="entry name" value="Alpha-galactosidase"/>
    <property type="match status" value="1"/>
</dbReference>
<evidence type="ECO:0000256" key="1">
    <source>
        <dbReference type="ARBA" id="ARBA00001255"/>
    </source>
</evidence>
<dbReference type="Gene3D" id="3.20.20.70">
    <property type="entry name" value="Aldolase class I"/>
    <property type="match status" value="1"/>
</dbReference>
<name>A0A1Y1IHM9_KLENI</name>
<evidence type="ECO:0000256" key="2">
    <source>
        <dbReference type="ARBA" id="ARBA00004613"/>
    </source>
</evidence>
<dbReference type="OMA" id="NINETMI"/>
<dbReference type="SUPFAM" id="SSF51445">
    <property type="entry name" value="(Trans)glycosidases"/>
    <property type="match status" value="1"/>
</dbReference>
<gene>
    <name evidence="15" type="ORF">KFL_006110050</name>
</gene>
<dbReference type="InterPro" id="IPR002241">
    <property type="entry name" value="Glyco_hydro_27"/>
</dbReference>
<dbReference type="InterPro" id="IPR008979">
    <property type="entry name" value="Galactose-bd-like_sf"/>
</dbReference>
<dbReference type="Gene3D" id="2.60.40.1180">
    <property type="entry name" value="Golgi alpha-mannosidase II"/>
    <property type="match status" value="1"/>
</dbReference>
<dbReference type="InterPro" id="IPR017853">
    <property type="entry name" value="GH"/>
</dbReference>
<keyword evidence="16" id="KW-1185">Reference proteome</keyword>
<dbReference type="PANTHER" id="PTHR11452">
    <property type="entry name" value="ALPHA-GALACTOSIDASE/ALPHA-N-ACETYLGALACTOSAMINIDASE"/>
    <property type="match status" value="1"/>
</dbReference>
<dbReference type="EC" id="3.2.1.22" evidence="4 13"/>